<dbReference type="Proteomes" id="UP000318571">
    <property type="component" value="Chromosome 10"/>
</dbReference>
<feature type="compositionally biased region" description="Low complexity" evidence="1">
    <location>
        <begin position="584"/>
        <end position="598"/>
    </location>
</feature>
<evidence type="ECO:0000256" key="1">
    <source>
        <dbReference type="SAM" id="MobiDB-lite"/>
    </source>
</evidence>
<feature type="compositionally biased region" description="Acidic residues" evidence="1">
    <location>
        <begin position="1296"/>
        <end position="1305"/>
    </location>
</feature>
<dbReference type="PANTHER" id="PTHR35378">
    <property type="entry name" value="UNNAMED PRODUCT"/>
    <property type="match status" value="1"/>
</dbReference>
<feature type="compositionally biased region" description="Polar residues" evidence="1">
    <location>
        <begin position="1088"/>
        <end position="1097"/>
    </location>
</feature>
<feature type="compositionally biased region" description="Basic and acidic residues" evidence="1">
    <location>
        <begin position="1175"/>
        <end position="1187"/>
    </location>
</feature>
<feature type="compositionally biased region" description="Low complexity" evidence="1">
    <location>
        <begin position="1219"/>
        <end position="1228"/>
    </location>
</feature>
<reference evidence="3 4" key="1">
    <citation type="journal article" date="2018" name="Nat. Ecol. Evol.">
        <title>Genomic signatures of mitonuclear coevolution across populations of Tigriopus californicus.</title>
        <authorList>
            <person name="Barreto F.S."/>
            <person name="Watson E.T."/>
            <person name="Lima T.G."/>
            <person name="Willett C.S."/>
            <person name="Edmands S."/>
            <person name="Li W."/>
            <person name="Burton R.S."/>
        </authorList>
    </citation>
    <scope>NUCLEOTIDE SEQUENCE [LARGE SCALE GENOMIC DNA]</scope>
    <source>
        <strain evidence="3 4">San Diego</strain>
    </source>
</reference>
<dbReference type="PROSITE" id="PS50097">
    <property type="entry name" value="BTB"/>
    <property type="match status" value="1"/>
</dbReference>
<feature type="compositionally biased region" description="Polar residues" evidence="1">
    <location>
        <begin position="434"/>
        <end position="450"/>
    </location>
</feature>
<feature type="compositionally biased region" description="Polar residues" evidence="1">
    <location>
        <begin position="1528"/>
        <end position="1537"/>
    </location>
</feature>
<feature type="compositionally biased region" description="Low complexity" evidence="1">
    <location>
        <begin position="1119"/>
        <end position="1139"/>
    </location>
</feature>
<dbReference type="Gene3D" id="3.30.710.10">
    <property type="entry name" value="Potassium Channel Kv1.1, Chain A"/>
    <property type="match status" value="1"/>
</dbReference>
<feature type="region of interest" description="Disordered" evidence="1">
    <location>
        <begin position="1294"/>
        <end position="1478"/>
    </location>
</feature>
<dbReference type="InterPro" id="IPR011333">
    <property type="entry name" value="SKP1/BTB/POZ_sf"/>
</dbReference>
<feature type="compositionally biased region" description="Basic and acidic residues" evidence="1">
    <location>
        <begin position="920"/>
        <end position="930"/>
    </location>
</feature>
<feature type="region of interest" description="Disordered" evidence="1">
    <location>
        <begin position="112"/>
        <end position="731"/>
    </location>
</feature>
<dbReference type="PANTHER" id="PTHR35378:SF2">
    <property type="entry name" value="MUCIN-5AC-LIKE"/>
    <property type="match status" value="1"/>
</dbReference>
<feature type="domain" description="BTB" evidence="2">
    <location>
        <begin position="35"/>
        <end position="104"/>
    </location>
</feature>
<feature type="compositionally biased region" description="Pro residues" evidence="1">
    <location>
        <begin position="120"/>
        <end position="137"/>
    </location>
</feature>
<dbReference type="EMBL" id="VCGU01000458">
    <property type="protein sequence ID" value="TRY62683.1"/>
    <property type="molecule type" value="Genomic_DNA"/>
</dbReference>
<feature type="compositionally biased region" description="Polar residues" evidence="1">
    <location>
        <begin position="542"/>
        <end position="553"/>
    </location>
</feature>
<feature type="compositionally biased region" description="Basic and acidic residues" evidence="1">
    <location>
        <begin position="1329"/>
        <end position="1352"/>
    </location>
</feature>
<feature type="compositionally biased region" description="Polar residues" evidence="1">
    <location>
        <begin position="217"/>
        <end position="236"/>
    </location>
</feature>
<proteinExistence type="predicted"/>
<feature type="compositionally biased region" description="Basic and acidic residues" evidence="1">
    <location>
        <begin position="980"/>
        <end position="992"/>
    </location>
</feature>
<feature type="compositionally biased region" description="Polar residues" evidence="1">
    <location>
        <begin position="1140"/>
        <end position="1149"/>
    </location>
</feature>
<gene>
    <name evidence="3" type="ORF">TCAL_03909</name>
</gene>
<feature type="region of interest" description="Disordered" evidence="1">
    <location>
        <begin position="1208"/>
        <end position="1258"/>
    </location>
</feature>
<feature type="compositionally biased region" description="Polar residues" evidence="1">
    <location>
        <begin position="176"/>
        <end position="190"/>
    </location>
</feature>
<protein>
    <recommendedName>
        <fullName evidence="2">BTB domain-containing protein</fullName>
    </recommendedName>
</protein>
<feature type="compositionally biased region" description="Basic and acidic residues" evidence="1">
    <location>
        <begin position="864"/>
        <end position="895"/>
    </location>
</feature>
<name>A0A553NB73_TIGCA</name>
<feature type="compositionally biased region" description="Low complexity" evidence="1">
    <location>
        <begin position="198"/>
        <end position="211"/>
    </location>
</feature>
<feature type="region of interest" description="Disordered" evidence="1">
    <location>
        <begin position="774"/>
        <end position="992"/>
    </location>
</feature>
<feature type="compositionally biased region" description="Basic and acidic residues" evidence="1">
    <location>
        <begin position="1150"/>
        <end position="1167"/>
    </location>
</feature>
<feature type="compositionally biased region" description="Polar residues" evidence="1">
    <location>
        <begin position="415"/>
        <end position="427"/>
    </location>
</feature>
<dbReference type="SUPFAM" id="SSF54695">
    <property type="entry name" value="POZ domain"/>
    <property type="match status" value="1"/>
</dbReference>
<accession>A0A553NB73</accession>
<feature type="compositionally biased region" description="Low complexity" evidence="1">
    <location>
        <begin position="805"/>
        <end position="818"/>
    </location>
</feature>
<feature type="compositionally biased region" description="Low complexity" evidence="1">
    <location>
        <begin position="138"/>
        <end position="151"/>
    </location>
</feature>
<evidence type="ECO:0000313" key="3">
    <source>
        <dbReference type="EMBL" id="TRY62683.1"/>
    </source>
</evidence>
<feature type="compositionally biased region" description="Low complexity" evidence="1">
    <location>
        <begin position="554"/>
        <end position="565"/>
    </location>
</feature>
<feature type="compositionally biased region" description="Low complexity" evidence="1">
    <location>
        <begin position="481"/>
        <end position="497"/>
    </location>
</feature>
<dbReference type="Pfam" id="PF00651">
    <property type="entry name" value="BTB"/>
    <property type="match status" value="1"/>
</dbReference>
<feature type="compositionally biased region" description="Basic and acidic residues" evidence="1">
    <location>
        <begin position="834"/>
        <end position="848"/>
    </location>
</feature>
<sequence>MAPPPRGAFRRFRCRQRGRYMGEALKRALTLGPTWDLVLHSDAGERFRCHQAVLGAVSPVLKSILAGWEFMVLSHPVIILPDISSRALDTFLKFVYTGSVVITIFEPEPPPVPKAAQTAPAPPLPKSLPPAKPPPSQLPLAKAPPGLLPPANQRRGVKPSVESTIHRPAKVALPPTDSTDLASPPTTVALKQTDPRLAPRTSPSSPADASPKPNPTREVTLTNNPSMRTHLSSIPKSVSIQPPSSTSLSSHVPATSVTPKDQASSKPRIVKPPLSKTNSSDINLSILKPALDQPSITDQSSEKASKPSVAGSPLGQILPRSETVSSKPKTLLNELETSSNRLEKSSTNTETLSSRPETSPTEPGALPSQPETSSSKAEVPLSEPEALSSKPETSSSSKTSKTLSHHETLFPKSEIVSSQPKVLSSKSEAPFSKPETSSSEPKNSFSQPKALSSELEAPLLKPENSAKPKTLSPPEASFPNSGTSSSKPETSSMKPKTISAKSETPLSKPEASSMKPKTISTKSEAPFSKPEILPAKPEVLSQPETSFPKSETISSKPKTTLPSKSEAINSEPEKLSCETETPFSKSGDSSPQPESSPSKSEKSSSSKLESSKHQIEDPPPPVPTSTADSINLQALEADLARLHGEIVPDPEPNPPSLPVSETVDRVAPLLEASTTEETPAVAPPSLELPYGTPYEASYESPDTLNSTVEDDSQPVDGFVMPSNFDLPPDYLSQARTNTETVYAPDPTLPVGLSNEQPRLSYDFLCLSPLSNATPRHEPDYYIQANEIDSTNDHPGHENAFQVGRSWSSAEESGSSPEPSESPDAKLFPQSPYRIDLKDKLQVRAHPSEPKTTGAAPKQPVIENSKQDPHLSKKADLRPESPKATEITSKKAESIKPDQGQQGPGNKEPKSVAVSMAEVPKLTERSIEKSGLEASKQHQPLQAKKDPASQAGPSSETSKVMGISTKKPLSEMAKPNHVPPPKKELRTGDHLPTEKAKVCETAKNSSIVKNVTNSSSPNPSDIVTKTLLPENVVKVPIISVRTDLKVKSSSISPKSSDVSANSVKKSVPENSKHTHPSPHVSKDLKTKAKNSSSSSVTTPKDIMDELFGTDEGPKKKKINPTKSVSTVPSSKPTTPVVPTSNQTISASNDPSPKEKHAVSVREELEAKRQRMLQMLKQEEPRPSPDVRPLKKRTPATYVSIHEPEKSWLVADSDFEEEEAALSSSSSSKSSAEDVEASTDCEQVRKSRQERLQKRRRKLGVPTWFDRGGRKVEVKYFETGAENVLELAHYRLRLLAGDDGDSDGSGDEDMKSKRGGDDGSGNWRSRRRAQRSVDSKRTDFSKLKRTFSEFQERSKKGRTRSSSSSRSSSRSSRSSSDDENTHRRRPKMRPGPRPLIGSPSKSRKGKKKPQSESDTDKQRVGLKRHHSHEPLQGQSAKSPLVPFKIRKLGGGPGHSGHSHEDKKPGKLGPTQGPSSAPRQSVDALFGTVHSYGLSSEGSLAKSAIHPQKEAIMSMSFKKKKKDTAEIGDTPLSNDTNNVAGPNGLPSVASSATKHPGNALVVIEKLTPGLKIKNQRTILSDDSDSDTKLDGTKS</sequence>
<dbReference type="CDD" id="cd18186">
    <property type="entry name" value="BTB_POZ_ZBTB_KLHL-like"/>
    <property type="match status" value="1"/>
</dbReference>
<feature type="compositionally biased region" description="Low complexity" evidence="1">
    <location>
        <begin position="387"/>
        <end position="402"/>
    </location>
</feature>
<feature type="region of interest" description="Disordered" evidence="1">
    <location>
        <begin position="1042"/>
        <end position="1196"/>
    </location>
</feature>
<feature type="compositionally biased region" description="Low complexity" evidence="1">
    <location>
        <begin position="1046"/>
        <end position="1058"/>
    </location>
</feature>
<feature type="compositionally biased region" description="Basic and acidic residues" evidence="1">
    <location>
        <begin position="1240"/>
        <end position="1250"/>
    </location>
</feature>
<feature type="compositionally biased region" description="Low complexity" evidence="1">
    <location>
        <begin position="237"/>
        <end position="256"/>
    </location>
</feature>
<feature type="compositionally biased region" description="Basic and acidic residues" evidence="1">
    <location>
        <begin position="1306"/>
        <end position="1315"/>
    </location>
</feature>
<comment type="caution">
    <text evidence="3">The sequence shown here is derived from an EMBL/GenBank/DDBJ whole genome shotgun (WGS) entry which is preliminary data.</text>
</comment>
<organism evidence="3 4">
    <name type="scientific">Tigriopus californicus</name>
    <name type="common">Marine copepod</name>
    <dbReference type="NCBI Taxonomy" id="6832"/>
    <lineage>
        <taxon>Eukaryota</taxon>
        <taxon>Metazoa</taxon>
        <taxon>Ecdysozoa</taxon>
        <taxon>Arthropoda</taxon>
        <taxon>Crustacea</taxon>
        <taxon>Multicrustacea</taxon>
        <taxon>Hexanauplia</taxon>
        <taxon>Copepoda</taxon>
        <taxon>Harpacticoida</taxon>
        <taxon>Harpacticidae</taxon>
        <taxon>Tigriopus</taxon>
    </lineage>
</organism>
<keyword evidence="4" id="KW-1185">Reference proteome</keyword>
<dbReference type="OMA" id="PTCIEAE"/>
<feature type="compositionally biased region" description="Polar residues" evidence="1">
    <location>
        <begin position="335"/>
        <end position="361"/>
    </location>
</feature>
<dbReference type="InterPro" id="IPR000210">
    <property type="entry name" value="BTB/POZ_dom"/>
</dbReference>
<feature type="compositionally biased region" description="Basic and acidic residues" evidence="1">
    <location>
        <begin position="1407"/>
        <end position="1417"/>
    </location>
</feature>
<evidence type="ECO:0000313" key="4">
    <source>
        <dbReference type="Proteomes" id="UP000318571"/>
    </source>
</evidence>
<feature type="compositionally biased region" description="Low complexity" evidence="1">
    <location>
        <begin position="1358"/>
        <end position="1372"/>
    </location>
</feature>
<feature type="compositionally biased region" description="Basic and acidic residues" evidence="1">
    <location>
        <begin position="599"/>
        <end position="616"/>
    </location>
</feature>
<evidence type="ECO:0000259" key="2">
    <source>
        <dbReference type="PROSITE" id="PS50097"/>
    </source>
</evidence>
<feature type="region of interest" description="Disordered" evidence="1">
    <location>
        <begin position="1519"/>
        <end position="1550"/>
    </location>
</feature>